<feature type="region of interest" description="Disordered" evidence="1">
    <location>
        <begin position="28"/>
        <end position="49"/>
    </location>
</feature>
<evidence type="ECO:0000256" key="1">
    <source>
        <dbReference type="SAM" id="MobiDB-lite"/>
    </source>
</evidence>
<evidence type="ECO:0000313" key="3">
    <source>
        <dbReference type="Proteomes" id="UP001497516"/>
    </source>
</evidence>
<keyword evidence="3" id="KW-1185">Reference proteome</keyword>
<reference evidence="2 3" key="1">
    <citation type="submission" date="2024-04" db="EMBL/GenBank/DDBJ databases">
        <authorList>
            <person name="Fracassetti M."/>
        </authorList>
    </citation>
    <scope>NUCLEOTIDE SEQUENCE [LARGE SCALE GENOMIC DNA]</scope>
</reference>
<proteinExistence type="predicted"/>
<feature type="compositionally biased region" description="Polar residues" evidence="1">
    <location>
        <begin position="28"/>
        <end position="40"/>
    </location>
</feature>
<sequence>MKQRKMNAEKQSLQQICIWESRGRRSFNLQNLTPPNQTPRKSSDNIKQKWQTKRQHKCLRCKLSPICYGFFAIECQRQMLRLHSPSTNRQQLLFDASSGNFASAAIVTLWSDYEEGLVENQKHI</sequence>
<dbReference type="AlphaFoldDB" id="A0AAV2CLU3"/>
<organism evidence="2 3">
    <name type="scientific">Linum trigynum</name>
    <dbReference type="NCBI Taxonomy" id="586398"/>
    <lineage>
        <taxon>Eukaryota</taxon>
        <taxon>Viridiplantae</taxon>
        <taxon>Streptophyta</taxon>
        <taxon>Embryophyta</taxon>
        <taxon>Tracheophyta</taxon>
        <taxon>Spermatophyta</taxon>
        <taxon>Magnoliopsida</taxon>
        <taxon>eudicotyledons</taxon>
        <taxon>Gunneridae</taxon>
        <taxon>Pentapetalae</taxon>
        <taxon>rosids</taxon>
        <taxon>fabids</taxon>
        <taxon>Malpighiales</taxon>
        <taxon>Linaceae</taxon>
        <taxon>Linum</taxon>
    </lineage>
</organism>
<protein>
    <submittedName>
        <fullName evidence="2">Uncharacterized protein</fullName>
    </submittedName>
</protein>
<name>A0AAV2CLU3_9ROSI</name>
<evidence type="ECO:0000313" key="2">
    <source>
        <dbReference type="EMBL" id="CAL1357161.1"/>
    </source>
</evidence>
<accession>A0AAV2CLU3</accession>
<dbReference type="EMBL" id="OZ034813">
    <property type="protein sequence ID" value="CAL1357161.1"/>
    <property type="molecule type" value="Genomic_DNA"/>
</dbReference>
<dbReference type="Proteomes" id="UP001497516">
    <property type="component" value="Chromosome 1"/>
</dbReference>
<gene>
    <name evidence="2" type="ORF">LTRI10_LOCUS4814</name>
</gene>